<evidence type="ECO:0000256" key="1">
    <source>
        <dbReference type="ARBA" id="ARBA00012528"/>
    </source>
</evidence>
<dbReference type="AlphaFoldDB" id="A0A7X3KAB5"/>
<feature type="domain" description="Cyclic nucleotide-binding" evidence="2">
    <location>
        <begin position="54"/>
        <end position="117"/>
    </location>
</feature>
<dbReference type="InterPro" id="IPR014710">
    <property type="entry name" value="RmlC-like_jellyroll"/>
</dbReference>
<dbReference type="GO" id="GO:0043709">
    <property type="term" value="P:cell adhesion involved in single-species biofilm formation"/>
    <property type="evidence" value="ECO:0007669"/>
    <property type="project" value="TreeGrafter"/>
</dbReference>
<dbReference type="RefSeq" id="WP_056126436.1">
    <property type="nucleotide sequence ID" value="NZ_WSES01000010.1"/>
</dbReference>
<proteinExistence type="predicted"/>
<dbReference type="GO" id="GO:0005886">
    <property type="term" value="C:plasma membrane"/>
    <property type="evidence" value="ECO:0007669"/>
    <property type="project" value="TreeGrafter"/>
</dbReference>
<dbReference type="CDD" id="cd01949">
    <property type="entry name" value="GGDEF"/>
    <property type="match status" value="1"/>
</dbReference>
<evidence type="ECO:0000259" key="3">
    <source>
        <dbReference type="PROSITE" id="PS50887"/>
    </source>
</evidence>
<organism evidence="4 5">
    <name type="scientific">Massilia cellulosiltytica</name>
    <dbReference type="NCBI Taxonomy" id="2683234"/>
    <lineage>
        <taxon>Bacteria</taxon>
        <taxon>Pseudomonadati</taxon>
        <taxon>Pseudomonadota</taxon>
        <taxon>Betaproteobacteria</taxon>
        <taxon>Burkholderiales</taxon>
        <taxon>Oxalobacteraceae</taxon>
        <taxon>Telluria group</taxon>
        <taxon>Massilia</taxon>
    </lineage>
</organism>
<dbReference type="Proteomes" id="UP000443353">
    <property type="component" value="Unassembled WGS sequence"/>
</dbReference>
<keyword evidence="5" id="KW-1185">Reference proteome</keyword>
<dbReference type="GO" id="GO:0052621">
    <property type="term" value="F:diguanylate cyclase activity"/>
    <property type="evidence" value="ECO:0007669"/>
    <property type="project" value="UniProtKB-EC"/>
</dbReference>
<gene>
    <name evidence="4" type="ORF">GPY61_28650</name>
</gene>
<dbReference type="SUPFAM" id="SSF55073">
    <property type="entry name" value="Nucleotide cyclase"/>
    <property type="match status" value="1"/>
</dbReference>
<dbReference type="EC" id="2.7.7.65" evidence="1"/>
<dbReference type="PROSITE" id="PS50887">
    <property type="entry name" value="GGDEF"/>
    <property type="match status" value="1"/>
</dbReference>
<dbReference type="Gene3D" id="3.30.70.270">
    <property type="match status" value="1"/>
</dbReference>
<dbReference type="Gene3D" id="2.60.120.10">
    <property type="entry name" value="Jelly Rolls"/>
    <property type="match status" value="1"/>
</dbReference>
<dbReference type="InterPro" id="IPR000595">
    <property type="entry name" value="cNMP-bd_dom"/>
</dbReference>
<dbReference type="InterPro" id="IPR029787">
    <property type="entry name" value="Nucleotide_cyclase"/>
</dbReference>
<dbReference type="FunFam" id="3.30.70.270:FF:000001">
    <property type="entry name" value="Diguanylate cyclase domain protein"/>
    <property type="match status" value="1"/>
</dbReference>
<dbReference type="SUPFAM" id="SSF51206">
    <property type="entry name" value="cAMP-binding domain-like"/>
    <property type="match status" value="1"/>
</dbReference>
<feature type="domain" description="GGDEF" evidence="3">
    <location>
        <begin position="186"/>
        <end position="317"/>
    </location>
</feature>
<dbReference type="InterPro" id="IPR050469">
    <property type="entry name" value="Diguanylate_Cyclase"/>
</dbReference>
<dbReference type="PANTHER" id="PTHR45138:SF24">
    <property type="entry name" value="DIGUANYLATE CYCLASE DGCC-RELATED"/>
    <property type="match status" value="1"/>
</dbReference>
<dbReference type="Pfam" id="PF00990">
    <property type="entry name" value="GGDEF"/>
    <property type="match status" value="1"/>
</dbReference>
<dbReference type="PROSITE" id="PS50042">
    <property type="entry name" value="CNMP_BINDING_3"/>
    <property type="match status" value="1"/>
</dbReference>
<dbReference type="GO" id="GO:1902201">
    <property type="term" value="P:negative regulation of bacterial-type flagellum-dependent cell motility"/>
    <property type="evidence" value="ECO:0007669"/>
    <property type="project" value="TreeGrafter"/>
</dbReference>
<accession>A0A7X3KAB5</accession>
<dbReference type="InterPro" id="IPR018490">
    <property type="entry name" value="cNMP-bd_dom_sf"/>
</dbReference>
<protein>
    <recommendedName>
        <fullName evidence="1">diguanylate cyclase</fullName>
        <ecNumber evidence="1">2.7.7.65</ecNumber>
    </recommendedName>
</protein>
<dbReference type="CDD" id="cd00038">
    <property type="entry name" value="CAP_ED"/>
    <property type="match status" value="1"/>
</dbReference>
<dbReference type="Pfam" id="PF00027">
    <property type="entry name" value="cNMP_binding"/>
    <property type="match status" value="1"/>
</dbReference>
<dbReference type="PANTHER" id="PTHR45138">
    <property type="entry name" value="REGULATORY COMPONENTS OF SENSORY TRANSDUCTION SYSTEM"/>
    <property type="match status" value="1"/>
</dbReference>
<sequence length="317" mass="34612">MIVTGTFGASPYRIRDLQLFRDIDDPAVAQALADSRLVRLPRGEALEDGLRARLYILLAGSLAVEGALGEGNVERILPGESVGEQSVLDDAANLDAIVALEDSELLVIEPDRVWQLIDGHNGVARNLLRLLSFRIRATNARLRRRQKLGEFYRQLSFNDGLTGLYNRAWLNDALPKLVTRARQDGGPLSLVMIDLDHFKRFNDTHGHIAGDAALCAAAGVIRAGLRPTDFAVRYGGEEMMAILPATPQAQALTVAERLCVRMREAAVFDDMRLPLPHVTGSFGVATLLPGQDERGLIEAADAALYRAKEAGRDRIGT</sequence>
<evidence type="ECO:0000259" key="2">
    <source>
        <dbReference type="PROSITE" id="PS50042"/>
    </source>
</evidence>
<dbReference type="InterPro" id="IPR043128">
    <property type="entry name" value="Rev_trsase/Diguanyl_cyclase"/>
</dbReference>
<comment type="caution">
    <text evidence="4">The sequence shown here is derived from an EMBL/GenBank/DDBJ whole genome shotgun (WGS) entry which is preliminary data.</text>
</comment>
<name>A0A7X3KAB5_9BURK</name>
<dbReference type="InterPro" id="IPR000160">
    <property type="entry name" value="GGDEF_dom"/>
</dbReference>
<reference evidence="4 5" key="1">
    <citation type="submission" date="2019-12" db="EMBL/GenBank/DDBJ databases">
        <authorList>
            <person name="Li C."/>
            <person name="Zhao J."/>
        </authorList>
    </citation>
    <scope>NUCLEOTIDE SEQUENCE [LARGE SCALE GENOMIC DNA]</scope>
    <source>
        <strain evidence="4 5">NEAU-DD11</strain>
    </source>
</reference>
<evidence type="ECO:0000313" key="4">
    <source>
        <dbReference type="EMBL" id="MVW63904.1"/>
    </source>
</evidence>
<dbReference type="SMART" id="SM00267">
    <property type="entry name" value="GGDEF"/>
    <property type="match status" value="1"/>
</dbReference>
<dbReference type="NCBIfam" id="TIGR00254">
    <property type="entry name" value="GGDEF"/>
    <property type="match status" value="1"/>
</dbReference>
<dbReference type="EMBL" id="WSES01000010">
    <property type="protein sequence ID" value="MVW63904.1"/>
    <property type="molecule type" value="Genomic_DNA"/>
</dbReference>
<evidence type="ECO:0000313" key="5">
    <source>
        <dbReference type="Proteomes" id="UP000443353"/>
    </source>
</evidence>
<dbReference type="SMART" id="SM00100">
    <property type="entry name" value="cNMP"/>
    <property type="match status" value="1"/>
</dbReference>